<feature type="domain" description="DDE Tnp4" evidence="5">
    <location>
        <begin position="219"/>
        <end position="379"/>
    </location>
</feature>
<dbReference type="Proteomes" id="UP000634136">
    <property type="component" value="Unassembled WGS sequence"/>
</dbReference>
<dbReference type="PANTHER" id="PTHR46250:SF17">
    <property type="entry name" value="MYB_SANT-LIKE DOMAIN-CONTAINING PROTEIN"/>
    <property type="match status" value="1"/>
</dbReference>
<feature type="region of interest" description="Disordered" evidence="3">
    <location>
        <begin position="635"/>
        <end position="655"/>
    </location>
</feature>
<evidence type="ECO:0000256" key="3">
    <source>
        <dbReference type="SAM" id="MobiDB-lite"/>
    </source>
</evidence>
<comment type="cofactor">
    <cofactor evidence="1">
        <name>a divalent metal cation</name>
        <dbReference type="ChEBI" id="CHEBI:60240"/>
    </cofactor>
</comment>
<organism evidence="6 7">
    <name type="scientific">Senna tora</name>
    <dbReference type="NCBI Taxonomy" id="362788"/>
    <lineage>
        <taxon>Eukaryota</taxon>
        <taxon>Viridiplantae</taxon>
        <taxon>Streptophyta</taxon>
        <taxon>Embryophyta</taxon>
        <taxon>Tracheophyta</taxon>
        <taxon>Spermatophyta</taxon>
        <taxon>Magnoliopsida</taxon>
        <taxon>eudicotyledons</taxon>
        <taxon>Gunneridae</taxon>
        <taxon>Pentapetalae</taxon>
        <taxon>rosids</taxon>
        <taxon>fabids</taxon>
        <taxon>Fabales</taxon>
        <taxon>Fabaceae</taxon>
        <taxon>Caesalpinioideae</taxon>
        <taxon>Cassia clade</taxon>
        <taxon>Senna</taxon>
    </lineage>
</organism>
<dbReference type="EMBL" id="JAAIUW010000005">
    <property type="protein sequence ID" value="KAF7831681.1"/>
    <property type="molecule type" value="Genomic_DNA"/>
</dbReference>
<keyword evidence="7" id="KW-1185">Reference proteome</keyword>
<comment type="caution">
    <text evidence="6">The sequence shown here is derived from an EMBL/GenBank/DDBJ whole genome shotgun (WGS) entry which is preliminary data.</text>
</comment>
<protein>
    <submittedName>
        <fullName evidence="6">Protein ALP1-like</fullName>
    </submittedName>
</protein>
<feature type="region of interest" description="Disordered" evidence="3">
    <location>
        <begin position="20"/>
        <end position="48"/>
    </location>
</feature>
<keyword evidence="2" id="KW-0479">Metal-binding</keyword>
<dbReference type="GO" id="GO:0046872">
    <property type="term" value="F:metal ion binding"/>
    <property type="evidence" value="ECO:0007669"/>
    <property type="project" value="UniProtKB-KW"/>
</dbReference>
<name>A0A834WSE6_9FABA</name>
<sequence>MILPNKTFLLLDLPFKPFHSSDTDSPWKSSGGIPPSSMPLRDTKPSNTKQPMLSLVLLLRDTTRLDGSPNPEILEKTPIDARFETMDLRLANLEELFRRSLQQQSKPNQGENGANNHSSSWGRNLQVDAANCGVQECAKDEVIVSIGNDVHDLTPIPEIPHSSVGTENYWSTESISRTFNRVVECMMRLQGQLLKKSEPIPQDSTDGRWKWFKNCLGALDGTHIKMKVPVKVKPRYRNRKGEISTNVLGVCSQDRQFIYVLAGWEESAADGRVLKDVVLQPNGLNVPTDCYYLVDDGCTNCRGFLAPYRGQRYHLNEWRNGRQPMTPQKSFNMRHSSARNVIEHCFGMLKMRWAIMRSPSFYPVRTHNKIVIACCLLHNLVNRYNGSDPVVEAIPDGVGGGDGDVSSIPMEVEPISTVEPSTKWTNWRDSLASEMFNDFRSMSQQTQGSASSKHLMRMWSHEEDKALVDSMLELRLGGTFNANNGLKGGSLRDLEAKMKAKLPGCGIKAIPHIQSRYKNLKATWKEIYDMLYSTNSSGFGWDPHTCMVLAERDVWDNYLRSLKKCAPYRSKPFPLFESLTDCFSKDRATGKESRSTNVVPGEIPNEGENEVLYNDNAYIPQLNKEVDMSLNDISTQAPESSSAKRQKRGKAKEGAEEGFNGVVDKICASMNNGLEQAIKELCVHLLKNEIELGEKLDKLYEDLLLINGISYKEVFHAHIYLSLNPHQMLLYFSLPDNGKLFWVRALLDKK</sequence>
<dbReference type="Pfam" id="PF13359">
    <property type="entry name" value="DDE_Tnp_4"/>
    <property type="match status" value="1"/>
</dbReference>
<dbReference type="AlphaFoldDB" id="A0A834WSE6"/>
<evidence type="ECO:0000313" key="7">
    <source>
        <dbReference type="Proteomes" id="UP000634136"/>
    </source>
</evidence>
<evidence type="ECO:0000259" key="4">
    <source>
        <dbReference type="Pfam" id="PF12776"/>
    </source>
</evidence>
<dbReference type="PANTHER" id="PTHR46250">
    <property type="entry name" value="MYB/SANT-LIKE DNA-BINDING DOMAIN PROTEIN-RELATED"/>
    <property type="match status" value="1"/>
</dbReference>
<dbReference type="InterPro" id="IPR024752">
    <property type="entry name" value="Myb/SANT-like_dom"/>
</dbReference>
<dbReference type="InterPro" id="IPR027806">
    <property type="entry name" value="HARBI1_dom"/>
</dbReference>
<dbReference type="OrthoDB" id="1166379at2759"/>
<evidence type="ECO:0000259" key="5">
    <source>
        <dbReference type="Pfam" id="PF13359"/>
    </source>
</evidence>
<evidence type="ECO:0000256" key="2">
    <source>
        <dbReference type="ARBA" id="ARBA00022723"/>
    </source>
</evidence>
<reference evidence="6" key="1">
    <citation type="submission" date="2020-09" db="EMBL/GenBank/DDBJ databases">
        <title>Genome-Enabled Discovery of Anthraquinone Biosynthesis in Senna tora.</title>
        <authorList>
            <person name="Kang S.-H."/>
            <person name="Pandey R.P."/>
            <person name="Lee C.-M."/>
            <person name="Sim J.-S."/>
            <person name="Jeong J.-T."/>
            <person name="Choi B.-S."/>
            <person name="Jung M."/>
            <person name="Ginzburg D."/>
            <person name="Zhao K."/>
            <person name="Won S.Y."/>
            <person name="Oh T.-J."/>
            <person name="Yu Y."/>
            <person name="Kim N.-H."/>
            <person name="Lee O.R."/>
            <person name="Lee T.-H."/>
            <person name="Bashyal P."/>
            <person name="Kim T.-S."/>
            <person name="Lee W.-H."/>
            <person name="Kawkins C."/>
            <person name="Kim C.-K."/>
            <person name="Kim J.S."/>
            <person name="Ahn B.O."/>
            <person name="Rhee S.Y."/>
            <person name="Sohng J.K."/>
        </authorList>
    </citation>
    <scope>NUCLEOTIDE SEQUENCE</scope>
    <source>
        <tissue evidence="6">Leaf</tissue>
    </source>
</reference>
<feature type="domain" description="Myb/SANT-like" evidence="4">
    <location>
        <begin position="458"/>
        <end position="558"/>
    </location>
</feature>
<evidence type="ECO:0000313" key="6">
    <source>
        <dbReference type="EMBL" id="KAF7831681.1"/>
    </source>
</evidence>
<feature type="region of interest" description="Disordered" evidence="3">
    <location>
        <begin position="102"/>
        <end position="122"/>
    </location>
</feature>
<accession>A0A834WSE6</accession>
<evidence type="ECO:0000256" key="1">
    <source>
        <dbReference type="ARBA" id="ARBA00001968"/>
    </source>
</evidence>
<dbReference type="Pfam" id="PF12776">
    <property type="entry name" value="Myb_DNA-bind_3"/>
    <property type="match status" value="1"/>
</dbReference>
<gene>
    <name evidence="6" type="ORF">G2W53_014014</name>
</gene>
<proteinExistence type="predicted"/>